<name>A0A0R3S0V8_9BILA</name>
<keyword evidence="1" id="KW-1185">Reference proteome</keyword>
<proteinExistence type="predicted"/>
<dbReference type="Proteomes" id="UP000050640">
    <property type="component" value="Unplaced"/>
</dbReference>
<dbReference type="WBParaSite" id="EEL_0000827701-mRNA-1">
    <property type="protein sequence ID" value="EEL_0000827701-mRNA-1"/>
    <property type="gene ID" value="EEL_0000827701"/>
</dbReference>
<evidence type="ECO:0000313" key="1">
    <source>
        <dbReference type="Proteomes" id="UP000050640"/>
    </source>
</evidence>
<evidence type="ECO:0000313" key="2">
    <source>
        <dbReference type="WBParaSite" id="EEL_0000827701-mRNA-1"/>
    </source>
</evidence>
<reference evidence="2" key="1">
    <citation type="submission" date="2016-04" db="UniProtKB">
        <authorList>
            <consortium name="WormBaseParasite"/>
        </authorList>
    </citation>
    <scope>IDENTIFICATION</scope>
</reference>
<sequence>MFQKCEILVYFADTFGTEFVTIFPWSKHASNTTCATFEIINASENDTAIVTVEYDIGLGELESVTQLQNNVITVEPNSYTTHKFDAIMIMTRPHEGSTNIIPVGASRIFISSTSPVSIAECIFITDKIGDCFTVLPVTMAGNYYSFSIAPKMFSGIVTAYFIPTHTDSNIKITTITKNSSEQITRIARLDRGSMIYAYNSSIRDYFAVQTSASSPILILLAMRTHLMEVSNESFACTMLTPLPDKVHSVVALRDDFDVHLTPLQPSENHQTQLLLSASMQNSQPFKVATFRTNIIRLINVMPNNISDDIVIEWNYQVKDAIVGYASNNTLFQLLRFETYQNLYSFLDVIPSYSQYLTGRLCFLFKNENESLFLNHVSYQMDTLQLDGKAIDVEYEQSFENPFRYMTMYKINTKNLTHGLHCLQSRGRYLLFVFGGSEKIYGYAYAFNAYPVEIFERMMESNPSLYRQDIFGVSFVTLFPWMTMEDGTDDFTTALTLDILNPHPYMDARVTISYWNESEKNSMELIYNITPYAHQKLKMSQTMMTKLRNAYGVGIYKSIYDSRITIKSSLPISVIQNCFLHNGVGDNFAVLPLKMTGQKYSFSLPKSVANNSHVIIYFLPSKKETKISITAKVSAKEKFYAVKVKRKENSPIFAYYGSADELSMNLWGDNPFQVIIALQKLQIMHATPSIERRVDFGCTMAVPVQENVCSVKKHELWSDTHYLFVAQHQNYSGFFTMTPSDRKCPSYHADLFPRKGSQIKEVQRLKFEPVTMQHYFQLAAEIYSDFSTINCRHDYIQIYAFGSSNLGGNYIDFVQSTAQYVTGRSHFSVYHYQNWVLIFMDKHAISDIEMNGKFISDQYIYEMPSLNDLGYFALQIAHSSTRLHYVQSTGHYAVHVLSDTLKSGFYQYFVTLGRLPDITDKAKQELNTNLTFRQVQTEKPESKLRTISSAAICSKNSSLCEPLESIGKDSDAIILRSAVLAGTIV</sequence>
<organism evidence="1 2">
    <name type="scientific">Elaeophora elaphi</name>
    <dbReference type="NCBI Taxonomy" id="1147741"/>
    <lineage>
        <taxon>Eukaryota</taxon>
        <taxon>Metazoa</taxon>
        <taxon>Ecdysozoa</taxon>
        <taxon>Nematoda</taxon>
        <taxon>Chromadorea</taxon>
        <taxon>Rhabditida</taxon>
        <taxon>Spirurina</taxon>
        <taxon>Spiruromorpha</taxon>
        <taxon>Filarioidea</taxon>
        <taxon>Onchocercidae</taxon>
        <taxon>Elaeophora</taxon>
    </lineage>
</organism>
<protein>
    <submittedName>
        <fullName evidence="2">IgGFc_binding domain-containing protein</fullName>
    </submittedName>
</protein>
<dbReference type="AlphaFoldDB" id="A0A0R3S0V8"/>
<accession>A0A0R3S0V8</accession>